<dbReference type="PROSITE" id="PS50893">
    <property type="entry name" value="ABC_TRANSPORTER_2"/>
    <property type="match status" value="1"/>
</dbReference>
<feature type="region of interest" description="Disordered" evidence="5">
    <location>
        <begin position="255"/>
        <end position="282"/>
    </location>
</feature>
<evidence type="ECO:0000256" key="4">
    <source>
        <dbReference type="ARBA" id="ARBA00022840"/>
    </source>
</evidence>
<dbReference type="EMBL" id="FPHD01000049">
    <property type="protein sequence ID" value="SFV59144.1"/>
    <property type="molecule type" value="Genomic_DNA"/>
</dbReference>
<dbReference type="SUPFAM" id="SSF52540">
    <property type="entry name" value="P-loop containing nucleoside triphosphate hydrolases"/>
    <property type="match status" value="1"/>
</dbReference>
<organism evidence="7">
    <name type="scientific">hydrothermal vent metagenome</name>
    <dbReference type="NCBI Taxonomy" id="652676"/>
    <lineage>
        <taxon>unclassified sequences</taxon>
        <taxon>metagenomes</taxon>
        <taxon>ecological metagenomes</taxon>
    </lineage>
</organism>
<dbReference type="InterPro" id="IPR003593">
    <property type="entry name" value="AAA+_ATPase"/>
</dbReference>
<evidence type="ECO:0000256" key="3">
    <source>
        <dbReference type="ARBA" id="ARBA00022741"/>
    </source>
</evidence>
<keyword evidence="2" id="KW-0813">Transport</keyword>
<dbReference type="PANTHER" id="PTHR42734:SF17">
    <property type="entry name" value="METAL TRANSPORT SYSTEM ATP-BINDING PROTEIN TM_0124-RELATED"/>
    <property type="match status" value="1"/>
</dbReference>
<dbReference type="InterPro" id="IPR050153">
    <property type="entry name" value="Metal_Ion_Import_ABC"/>
</dbReference>
<dbReference type="GO" id="GO:0016887">
    <property type="term" value="F:ATP hydrolysis activity"/>
    <property type="evidence" value="ECO:0007669"/>
    <property type="project" value="InterPro"/>
</dbReference>
<reference evidence="7" key="1">
    <citation type="submission" date="2016-10" db="EMBL/GenBank/DDBJ databases">
        <authorList>
            <person name="de Groot N.N."/>
        </authorList>
    </citation>
    <scope>NUCLEOTIDE SEQUENCE</scope>
</reference>
<name>A0A1W1C070_9ZZZZ</name>
<dbReference type="Gene3D" id="3.40.50.300">
    <property type="entry name" value="P-loop containing nucleotide triphosphate hydrolases"/>
    <property type="match status" value="1"/>
</dbReference>
<keyword evidence="4 7" id="KW-0067">ATP-binding</keyword>
<dbReference type="GO" id="GO:0005524">
    <property type="term" value="F:ATP binding"/>
    <property type="evidence" value="ECO:0007669"/>
    <property type="project" value="UniProtKB-KW"/>
</dbReference>
<accession>A0A1W1C070</accession>
<dbReference type="PANTHER" id="PTHR42734">
    <property type="entry name" value="METAL TRANSPORT SYSTEM ATP-BINDING PROTEIN TM_0124-RELATED"/>
    <property type="match status" value="1"/>
</dbReference>
<dbReference type="CDD" id="cd03235">
    <property type="entry name" value="ABC_Metallic_Cations"/>
    <property type="match status" value="1"/>
</dbReference>
<evidence type="ECO:0000259" key="6">
    <source>
        <dbReference type="PROSITE" id="PS50893"/>
    </source>
</evidence>
<dbReference type="AlphaFoldDB" id="A0A1W1C070"/>
<keyword evidence="3" id="KW-0547">Nucleotide-binding</keyword>
<dbReference type="InterPro" id="IPR027417">
    <property type="entry name" value="P-loop_NTPase"/>
</dbReference>
<comment type="similarity">
    <text evidence="1">Belongs to the ABC transporter superfamily.</text>
</comment>
<evidence type="ECO:0000313" key="7">
    <source>
        <dbReference type="EMBL" id="SFV59144.1"/>
    </source>
</evidence>
<dbReference type="SMART" id="SM00382">
    <property type="entry name" value="AAA"/>
    <property type="match status" value="1"/>
</dbReference>
<evidence type="ECO:0000256" key="5">
    <source>
        <dbReference type="SAM" id="MobiDB-lite"/>
    </source>
</evidence>
<dbReference type="FunFam" id="3.40.50.300:FF:000134">
    <property type="entry name" value="Iron-enterobactin ABC transporter ATP-binding protein"/>
    <property type="match status" value="1"/>
</dbReference>
<evidence type="ECO:0000256" key="1">
    <source>
        <dbReference type="ARBA" id="ARBA00005417"/>
    </source>
</evidence>
<protein>
    <submittedName>
        <fullName evidence="7">Zinc ABC transporter, ATP-binding protein ZnuC</fullName>
    </submittedName>
</protein>
<dbReference type="InterPro" id="IPR017871">
    <property type="entry name" value="ABC_transporter-like_CS"/>
</dbReference>
<evidence type="ECO:0000256" key="2">
    <source>
        <dbReference type="ARBA" id="ARBA00022448"/>
    </source>
</evidence>
<proteinExistence type="inferred from homology"/>
<sequence length="282" mass="30767">MSVIDIEDLSFAYDSDPVLENINLHVQERDFLAIIGPNGGGKSTLLKLILGLIKSKKGTIKVFGKTPSKNLSLIGYVPQNTNVNTDFPIKVIEVVLMGHVGKKNPLFGYGKDEISCAMGALSQVGMQAFAQSKIGSLSGGQRQRVMIARALCAHPKVLILDEPTSSIDIKGQKEIYELLKLLNQSITIIVVSHDISVILEYANKAAHVNKQLSFHDISDKKKTFHTHDNTGHFCEIELLQMLGAVECSSCDASDTSTSSVTNTNNNSLSEPVEGKSKWRETK</sequence>
<feature type="domain" description="ABC transporter" evidence="6">
    <location>
        <begin position="4"/>
        <end position="235"/>
    </location>
</feature>
<dbReference type="Pfam" id="PF00005">
    <property type="entry name" value="ABC_tran"/>
    <property type="match status" value="1"/>
</dbReference>
<feature type="compositionally biased region" description="Low complexity" evidence="5">
    <location>
        <begin position="255"/>
        <end position="269"/>
    </location>
</feature>
<feature type="compositionally biased region" description="Basic and acidic residues" evidence="5">
    <location>
        <begin position="272"/>
        <end position="282"/>
    </location>
</feature>
<gene>
    <name evidence="7" type="ORF">MNB_SV-8-259</name>
</gene>
<dbReference type="InterPro" id="IPR003439">
    <property type="entry name" value="ABC_transporter-like_ATP-bd"/>
</dbReference>
<dbReference type="PROSITE" id="PS00211">
    <property type="entry name" value="ABC_TRANSPORTER_1"/>
    <property type="match status" value="1"/>
</dbReference>